<dbReference type="GO" id="GO:0005840">
    <property type="term" value="C:ribosome"/>
    <property type="evidence" value="ECO:0007669"/>
    <property type="project" value="UniProtKB-KW"/>
</dbReference>
<feature type="region of interest" description="Disordered" evidence="1">
    <location>
        <begin position="1"/>
        <end position="20"/>
    </location>
</feature>
<sequence>NFTSMNIQVRGLTSNGSSNRRLVNHNARMRRRKRLPGTAHKLNTDPIDAAKPVTTVVKRRRDHFNLV</sequence>
<keyword evidence="2" id="KW-0687">Ribonucleoprotein</keyword>
<evidence type="ECO:0000313" key="2">
    <source>
        <dbReference type="EMBL" id="AAD04126.1"/>
    </source>
</evidence>
<keyword evidence="2" id="KW-0689">Ribosomal protein</keyword>
<organism evidence="2">
    <name type="scientific">Chlamydia trachomatis</name>
    <dbReference type="NCBI Taxonomy" id="813"/>
    <lineage>
        <taxon>Bacteria</taxon>
        <taxon>Pseudomonadati</taxon>
        <taxon>Chlamydiota</taxon>
        <taxon>Chlamydiia</taxon>
        <taxon>Chlamydiales</taxon>
        <taxon>Chlamydiaceae</taxon>
        <taxon>Chlamydia/Chlamydophila group</taxon>
        <taxon>Chlamydia</taxon>
    </lineage>
</organism>
<dbReference type="EMBL" id="AF087354">
    <property type="protein sequence ID" value="AAD04126.1"/>
    <property type="molecule type" value="Genomic_DNA"/>
</dbReference>
<accession>Q9ZG22</accession>
<dbReference type="AlphaFoldDB" id="Q9ZG22"/>
<feature type="non-terminal residue" evidence="2">
    <location>
        <position position="67"/>
    </location>
</feature>
<reference evidence="2" key="1">
    <citation type="submission" date="1998-08" db="EMBL/GenBank/DDBJ databases">
        <title>Gene identification of Chlamydia trachomatis by random DNA sequencing.</title>
        <authorList>
            <person name="Wang L."/>
            <person name="Steenburg S.D."/>
            <person name="Zheng Y."/>
            <person name="Larsen S.H."/>
        </authorList>
    </citation>
    <scope>NUCLEOTIDE SEQUENCE</scope>
    <source>
        <strain evidence="2">L2 434B</strain>
    </source>
</reference>
<protein>
    <submittedName>
        <fullName evidence="2">Ribosomal protein S7</fullName>
    </submittedName>
</protein>
<feature type="non-terminal residue" evidence="2">
    <location>
        <position position="1"/>
    </location>
</feature>
<proteinExistence type="predicted"/>
<evidence type="ECO:0000256" key="1">
    <source>
        <dbReference type="SAM" id="MobiDB-lite"/>
    </source>
</evidence>
<gene>
    <name evidence="2" type="primary">rpsG</name>
</gene>
<name>Q9ZG22_CHLTH</name>